<name>A0A1H8ABJ8_9RHOB</name>
<evidence type="ECO:0000256" key="6">
    <source>
        <dbReference type="ARBA" id="ARBA00023145"/>
    </source>
</evidence>
<keyword evidence="8 11" id="KW-0456">Lyase</keyword>
<organism evidence="13 14">
    <name type="scientific">Pseudorhodobacter antarcticus</name>
    <dbReference type="NCBI Taxonomy" id="1077947"/>
    <lineage>
        <taxon>Bacteria</taxon>
        <taxon>Pseudomonadati</taxon>
        <taxon>Pseudomonadota</taxon>
        <taxon>Alphaproteobacteria</taxon>
        <taxon>Rhodobacterales</taxon>
        <taxon>Paracoccaceae</taxon>
        <taxon>Pseudorhodobacter</taxon>
    </lineage>
</organism>
<feature type="transmembrane region" description="Helical" evidence="12">
    <location>
        <begin position="20"/>
        <end position="53"/>
    </location>
</feature>
<keyword evidence="3 11" id="KW-0210">Decarboxylase</keyword>
<evidence type="ECO:0000256" key="5">
    <source>
        <dbReference type="ARBA" id="ARBA00023136"/>
    </source>
</evidence>
<dbReference type="InterPro" id="IPR033175">
    <property type="entry name" value="PSD-A"/>
</dbReference>
<dbReference type="Pfam" id="PF02666">
    <property type="entry name" value="PS_Dcarbxylase"/>
    <property type="match status" value="1"/>
</dbReference>
<keyword evidence="4 11" id="KW-0443">Lipid metabolism</keyword>
<comment type="catalytic activity">
    <reaction evidence="11">
        <text>a 1,2-diacyl-sn-glycero-3-phospho-L-serine + H(+) = a 1,2-diacyl-sn-glycero-3-phosphoethanolamine + CO2</text>
        <dbReference type="Rhea" id="RHEA:20828"/>
        <dbReference type="ChEBI" id="CHEBI:15378"/>
        <dbReference type="ChEBI" id="CHEBI:16526"/>
        <dbReference type="ChEBI" id="CHEBI:57262"/>
        <dbReference type="ChEBI" id="CHEBI:64612"/>
        <dbReference type="EC" id="4.1.1.65"/>
    </reaction>
</comment>
<proteinExistence type="inferred from homology"/>
<dbReference type="HAMAP" id="MF_00664">
    <property type="entry name" value="PS_decarb_PSD_A"/>
    <property type="match status" value="1"/>
</dbReference>
<dbReference type="NCBIfam" id="NF003685">
    <property type="entry name" value="PRK05305.2-5"/>
    <property type="match status" value="1"/>
</dbReference>
<dbReference type="NCBIfam" id="NF003677">
    <property type="entry name" value="PRK05305.1-1"/>
    <property type="match status" value="1"/>
</dbReference>
<evidence type="ECO:0000313" key="13">
    <source>
        <dbReference type="EMBL" id="SEM67951.1"/>
    </source>
</evidence>
<gene>
    <name evidence="11" type="primary">psd</name>
    <name evidence="13" type="ORF">SAMN05216227_100169</name>
</gene>
<dbReference type="PANTHER" id="PTHR35809:SF1">
    <property type="entry name" value="ARCHAETIDYLSERINE DECARBOXYLASE PROENZYME-RELATED"/>
    <property type="match status" value="1"/>
</dbReference>
<dbReference type="EC" id="4.1.1.65" evidence="11"/>
<keyword evidence="9 11" id="KW-1208">Phospholipid metabolism</keyword>
<reference evidence="13 14" key="1">
    <citation type="submission" date="2016-10" db="EMBL/GenBank/DDBJ databases">
        <authorList>
            <person name="de Groot N.N."/>
        </authorList>
    </citation>
    <scope>NUCLEOTIDE SEQUENCE [LARGE SCALE GENOMIC DNA]</scope>
    <source>
        <strain evidence="13 14">CGMCC 1.10836</strain>
    </source>
</reference>
<evidence type="ECO:0000256" key="4">
    <source>
        <dbReference type="ARBA" id="ARBA00023098"/>
    </source>
</evidence>
<protein>
    <recommendedName>
        <fullName evidence="11">Phosphatidylserine decarboxylase proenzyme</fullName>
        <ecNumber evidence="11">4.1.1.65</ecNumber>
    </recommendedName>
    <component>
        <recommendedName>
            <fullName evidence="11">Phosphatidylserine decarboxylase alpha chain</fullName>
        </recommendedName>
    </component>
    <component>
        <recommendedName>
            <fullName evidence="11">Phosphatidylserine decarboxylase beta chain</fullName>
        </recommendedName>
    </component>
</protein>
<dbReference type="AlphaFoldDB" id="A0A1H8ABJ8"/>
<feature type="chain" id="PRO_5023406171" description="Phosphatidylserine decarboxylase beta chain" evidence="11">
    <location>
        <begin position="1"/>
        <end position="189"/>
    </location>
</feature>
<keyword evidence="14" id="KW-1185">Reference proteome</keyword>
<evidence type="ECO:0000313" key="14">
    <source>
        <dbReference type="Proteomes" id="UP000183002"/>
    </source>
</evidence>
<keyword evidence="2 11" id="KW-0444">Lipid biosynthesis</keyword>
<feature type="active site" description="Schiff-base intermediate with substrate; via pyruvic acid" evidence="11">
    <location>
        <position position="190"/>
    </location>
</feature>
<evidence type="ECO:0000256" key="9">
    <source>
        <dbReference type="ARBA" id="ARBA00023264"/>
    </source>
</evidence>
<dbReference type="UniPathway" id="UPA00558">
    <property type="reaction ID" value="UER00616"/>
</dbReference>
<keyword evidence="1 11" id="KW-1003">Cell membrane</keyword>
<feature type="modified residue" description="Pyruvic acid (Ser); by autocatalysis" evidence="11">
    <location>
        <position position="190"/>
    </location>
</feature>
<evidence type="ECO:0000256" key="12">
    <source>
        <dbReference type="SAM" id="Phobius"/>
    </source>
</evidence>
<feature type="chain" id="PRO_5023406172" description="Phosphatidylserine decarboxylase alpha chain" evidence="11">
    <location>
        <begin position="190"/>
        <end position="232"/>
    </location>
</feature>
<keyword evidence="12" id="KW-1133">Transmembrane helix</keyword>
<dbReference type="NCBIfam" id="NF003679">
    <property type="entry name" value="PRK05305.1-3"/>
    <property type="match status" value="1"/>
</dbReference>
<evidence type="ECO:0000256" key="2">
    <source>
        <dbReference type="ARBA" id="ARBA00022516"/>
    </source>
</evidence>
<dbReference type="GO" id="GO:0004609">
    <property type="term" value="F:phosphatidylserine decarboxylase activity"/>
    <property type="evidence" value="ECO:0007669"/>
    <property type="project" value="UniProtKB-UniRule"/>
</dbReference>
<keyword evidence="12" id="KW-0812">Transmembrane</keyword>
<comment type="subcellular location">
    <subcellularLocation>
        <location evidence="11">Cell membrane</location>
        <topology evidence="11">Peripheral membrane protein</topology>
    </subcellularLocation>
</comment>
<comment type="function">
    <text evidence="11">Catalyzes the formation of phosphatidylethanolamine (PtdEtn) from phosphatidylserine (PtdSer).</text>
</comment>
<evidence type="ECO:0000256" key="7">
    <source>
        <dbReference type="ARBA" id="ARBA00023209"/>
    </source>
</evidence>
<dbReference type="EMBL" id="FOCO01000001">
    <property type="protein sequence ID" value="SEM67951.1"/>
    <property type="molecule type" value="Genomic_DNA"/>
</dbReference>
<dbReference type="PANTHER" id="PTHR35809">
    <property type="entry name" value="ARCHAETIDYLSERINE DECARBOXYLASE PROENZYME-RELATED"/>
    <property type="match status" value="1"/>
</dbReference>
<dbReference type="GO" id="GO:0006646">
    <property type="term" value="P:phosphatidylethanolamine biosynthetic process"/>
    <property type="evidence" value="ECO:0007669"/>
    <property type="project" value="UniProtKB-UniRule"/>
</dbReference>
<dbReference type="InterPro" id="IPR003817">
    <property type="entry name" value="PS_Dcarbxylase"/>
</dbReference>
<dbReference type="Proteomes" id="UP000183002">
    <property type="component" value="Unassembled WGS sequence"/>
</dbReference>
<comment type="PTM">
    <text evidence="11">Is synthesized initially as an inactive proenzyme. Formation of the active enzyme involves a self-maturation process in which the active site pyruvoyl group is generated from an internal serine residue via an autocatalytic post-translational modification. Two non-identical subunits are generated from the proenzyme in this reaction, and the pyruvate is formed at the N-terminus of the alpha chain, which is derived from the carboxyl end of the proenzyme. The post-translation cleavage follows an unusual pathway, termed non-hydrolytic serinolysis, in which the side chain hydroxyl group of the serine supplies its oxygen atom to form the C-terminus of the beta chain, while the remainder of the serine residue undergoes an oxidative deamination to produce ammonia and the pyruvoyl prosthetic group on the alpha chain.</text>
</comment>
<dbReference type="STRING" id="1077947.SAMN05216227_100169"/>
<comment type="pathway">
    <text evidence="11">Phospholipid metabolism; phosphatidylethanolamine biosynthesis; phosphatidylethanolamine from CDP-diacylglycerol: step 2/2.</text>
</comment>
<evidence type="ECO:0000256" key="8">
    <source>
        <dbReference type="ARBA" id="ARBA00023239"/>
    </source>
</evidence>
<dbReference type="GO" id="GO:0005886">
    <property type="term" value="C:plasma membrane"/>
    <property type="evidence" value="ECO:0007669"/>
    <property type="project" value="UniProtKB-SubCell"/>
</dbReference>
<keyword evidence="7 11" id="KW-0594">Phospholipid biosynthesis</keyword>
<keyword evidence="6 11" id="KW-0865">Zymogen</keyword>
<evidence type="ECO:0000256" key="10">
    <source>
        <dbReference type="ARBA" id="ARBA00023317"/>
    </source>
</evidence>
<sequence length="232" mass="25783">MSASMMSTVIKPIHREGWRFIPIFAAVTVVLFIIWQPLGWIGLGLTIWCYYFFRDPKRVTPTREGLIISPADGVISLLEPAVPPTELGLGPEPMMRVSVFMNVFNCHVNRLPIEGQITKIAYRPGKFLNASLDKASVDNERNALVVRMNDGRDLAVVQIAGLVARRIVCEVPEGARLQTGERFGMIRFGSRLDVYLPEGVEPLVCLGQTMVAGETVLADIHAVETPRLGRER</sequence>
<comment type="subunit">
    <text evidence="11">Heterodimer of a large membrane-associated beta subunit and a small pyruvoyl-containing alpha subunit.</text>
</comment>
<keyword evidence="10 11" id="KW-0670">Pyruvate</keyword>
<dbReference type="OrthoDB" id="9790893at2"/>
<evidence type="ECO:0000256" key="11">
    <source>
        <dbReference type="HAMAP-Rule" id="MF_00664"/>
    </source>
</evidence>
<evidence type="ECO:0000256" key="3">
    <source>
        <dbReference type="ARBA" id="ARBA00022793"/>
    </source>
</evidence>
<comment type="similarity">
    <text evidence="11">Belongs to the phosphatidylserine decarboxylase family. PSD-A subfamily.</text>
</comment>
<accession>A0A1H8ABJ8</accession>
<keyword evidence="5 11" id="KW-0472">Membrane</keyword>
<feature type="site" description="Cleavage (non-hydrolytic); by autocatalysis" evidence="11">
    <location>
        <begin position="189"/>
        <end position="190"/>
    </location>
</feature>
<evidence type="ECO:0000256" key="1">
    <source>
        <dbReference type="ARBA" id="ARBA00022475"/>
    </source>
</evidence>
<comment type="cofactor">
    <cofactor evidence="11">
        <name>pyruvate</name>
        <dbReference type="ChEBI" id="CHEBI:15361"/>
    </cofactor>
    <text evidence="11">Binds 1 pyruvoyl group covalently per subunit.</text>
</comment>
<dbReference type="NCBIfam" id="NF003678">
    <property type="entry name" value="PRK05305.1-2"/>
    <property type="match status" value="1"/>
</dbReference>